<sequence>MSFRTPNSKSSNVDDNMSRSLKILVVVLNEQDEEGNYMLGKKYHLEDFDYLTSNEMVKIVVRLTKDIIPHLQTTSSKLANLNNFAKFQLGGTTYDNEIDRVYNTVKRILPADIPIHYSAFLLPAKDPKLTKSILIAVMSFFIMSDNFYERFAEEFDEVTRKALEKAELFNEIEDIQKNIDETVQIRIRDKERVPVLDNEIKTIQKKIREDQKLLAKTNDEVAKVECNFKNEELELNTLTEKVKRLEAKKSNLNALLVPNPQEILNEKATLKKQLMAETAQRDACSSKVSTCRQKVDEYEVKIQKAENVLHGFETAIPHIEKVKQISREPDFGDLNVQLETLKLELDQLQKQYNASVKEFARKEKYHERNIRNLTKEVQSLERRSTKMRAKINQEKLKNLNIKRELEETRCSISAIKLKISQYIRARKVDIPTWKLNMEQQAKENLEQILETFGDFSLPPP</sequence>
<dbReference type="EMBL" id="CAXLJM020000069">
    <property type="protein sequence ID" value="CAL8125755.1"/>
    <property type="molecule type" value="Genomic_DNA"/>
</dbReference>
<evidence type="ECO:0000313" key="3">
    <source>
        <dbReference type="Proteomes" id="UP001642540"/>
    </source>
</evidence>
<accession>A0ABP1RCU6</accession>
<evidence type="ECO:0000313" key="2">
    <source>
        <dbReference type="EMBL" id="CAL8125755.1"/>
    </source>
</evidence>
<comment type="caution">
    <text evidence="2">The sequence shown here is derived from an EMBL/GenBank/DDBJ whole genome shotgun (WGS) entry which is preliminary data.</text>
</comment>
<proteinExistence type="predicted"/>
<keyword evidence="1" id="KW-0175">Coiled coil</keyword>
<organism evidence="2 3">
    <name type="scientific">Orchesella dallaii</name>
    <dbReference type="NCBI Taxonomy" id="48710"/>
    <lineage>
        <taxon>Eukaryota</taxon>
        <taxon>Metazoa</taxon>
        <taxon>Ecdysozoa</taxon>
        <taxon>Arthropoda</taxon>
        <taxon>Hexapoda</taxon>
        <taxon>Collembola</taxon>
        <taxon>Entomobryomorpha</taxon>
        <taxon>Entomobryoidea</taxon>
        <taxon>Orchesellidae</taxon>
        <taxon>Orchesellinae</taxon>
        <taxon>Orchesella</taxon>
    </lineage>
</organism>
<evidence type="ECO:0008006" key="4">
    <source>
        <dbReference type="Google" id="ProtNLM"/>
    </source>
</evidence>
<feature type="coiled-coil region" evidence="1">
    <location>
        <begin position="288"/>
        <end position="397"/>
    </location>
</feature>
<keyword evidence="3" id="KW-1185">Reference proteome</keyword>
<protein>
    <recommendedName>
        <fullName evidence="4">Kinetochore protein Nuf2</fullName>
    </recommendedName>
</protein>
<gene>
    <name evidence="2" type="ORF">ODALV1_LOCUS21111</name>
</gene>
<dbReference type="Proteomes" id="UP001642540">
    <property type="component" value="Unassembled WGS sequence"/>
</dbReference>
<feature type="coiled-coil region" evidence="1">
    <location>
        <begin position="165"/>
        <end position="255"/>
    </location>
</feature>
<reference evidence="2 3" key="1">
    <citation type="submission" date="2024-08" db="EMBL/GenBank/DDBJ databases">
        <authorList>
            <person name="Cucini C."/>
            <person name="Frati F."/>
        </authorList>
    </citation>
    <scope>NUCLEOTIDE SEQUENCE [LARGE SCALE GENOMIC DNA]</scope>
</reference>
<evidence type="ECO:0000256" key="1">
    <source>
        <dbReference type="SAM" id="Coils"/>
    </source>
</evidence>
<name>A0ABP1RCU6_9HEXA</name>